<dbReference type="EMBL" id="KZ357074">
    <property type="protein sequence ID" value="PIO59726.1"/>
    <property type="molecule type" value="Genomic_DNA"/>
</dbReference>
<reference evidence="1 2" key="1">
    <citation type="submission" date="2015-09" db="EMBL/GenBank/DDBJ databases">
        <title>Draft genome of the parasitic nematode Teladorsagia circumcincta isolate WARC Sus (inbred).</title>
        <authorList>
            <person name="Mitreva M."/>
        </authorList>
    </citation>
    <scope>NUCLEOTIDE SEQUENCE [LARGE SCALE GENOMIC DNA]</scope>
    <source>
        <strain evidence="1 2">S</strain>
    </source>
</reference>
<evidence type="ECO:0000313" key="2">
    <source>
        <dbReference type="Proteomes" id="UP000230423"/>
    </source>
</evidence>
<proteinExistence type="predicted"/>
<dbReference type="OrthoDB" id="258392at2759"/>
<dbReference type="GO" id="GO:0016791">
    <property type="term" value="F:phosphatase activity"/>
    <property type="evidence" value="ECO:0007669"/>
    <property type="project" value="UniProtKB-ARBA"/>
</dbReference>
<gene>
    <name evidence="1" type="ORF">TELCIR_18800</name>
</gene>
<dbReference type="Gene3D" id="3.40.50.1240">
    <property type="entry name" value="Phosphoglycerate mutase-like"/>
    <property type="match status" value="1"/>
</dbReference>
<sequence length="75" mass="8771">LRQTSPRRWAGAVMPLRGSAWAVTSSLWIGMRQHMNFGMFIRKIYVDQMKFLSPTYSSKEGKVWVVLECVTWPHK</sequence>
<protein>
    <submittedName>
        <fullName evidence="1">Uncharacterized protein</fullName>
    </submittedName>
</protein>
<dbReference type="SUPFAM" id="SSF53254">
    <property type="entry name" value="Phosphoglycerate mutase-like"/>
    <property type="match status" value="1"/>
</dbReference>
<keyword evidence="2" id="KW-1185">Reference proteome</keyword>
<evidence type="ECO:0000313" key="1">
    <source>
        <dbReference type="EMBL" id="PIO59726.1"/>
    </source>
</evidence>
<dbReference type="AlphaFoldDB" id="A0A2G9TP14"/>
<organism evidence="1 2">
    <name type="scientific">Teladorsagia circumcincta</name>
    <name type="common">Brown stomach worm</name>
    <name type="synonym">Ostertagia circumcincta</name>
    <dbReference type="NCBI Taxonomy" id="45464"/>
    <lineage>
        <taxon>Eukaryota</taxon>
        <taxon>Metazoa</taxon>
        <taxon>Ecdysozoa</taxon>
        <taxon>Nematoda</taxon>
        <taxon>Chromadorea</taxon>
        <taxon>Rhabditida</taxon>
        <taxon>Rhabditina</taxon>
        <taxon>Rhabditomorpha</taxon>
        <taxon>Strongyloidea</taxon>
        <taxon>Trichostrongylidae</taxon>
        <taxon>Teladorsagia</taxon>
    </lineage>
</organism>
<feature type="non-terminal residue" evidence="1">
    <location>
        <position position="1"/>
    </location>
</feature>
<dbReference type="Proteomes" id="UP000230423">
    <property type="component" value="Unassembled WGS sequence"/>
</dbReference>
<dbReference type="InterPro" id="IPR029033">
    <property type="entry name" value="His_PPase_superfam"/>
</dbReference>
<name>A0A2G9TP14_TELCI</name>
<accession>A0A2G9TP14</accession>